<keyword evidence="2" id="KW-1185">Reference proteome</keyword>
<name>A0A8S1Y3D4_9CILI</name>
<accession>A0A8S1Y3D4</accession>
<evidence type="ECO:0000313" key="2">
    <source>
        <dbReference type="Proteomes" id="UP000689195"/>
    </source>
</evidence>
<proteinExistence type="predicted"/>
<dbReference type="Proteomes" id="UP000689195">
    <property type="component" value="Unassembled WGS sequence"/>
</dbReference>
<organism evidence="1 2">
    <name type="scientific">Paramecium pentaurelia</name>
    <dbReference type="NCBI Taxonomy" id="43138"/>
    <lineage>
        <taxon>Eukaryota</taxon>
        <taxon>Sar</taxon>
        <taxon>Alveolata</taxon>
        <taxon>Ciliophora</taxon>
        <taxon>Intramacronucleata</taxon>
        <taxon>Oligohymenophorea</taxon>
        <taxon>Peniculida</taxon>
        <taxon>Parameciidae</taxon>
        <taxon>Paramecium</taxon>
    </lineage>
</organism>
<comment type="caution">
    <text evidence="1">The sequence shown here is derived from an EMBL/GenBank/DDBJ whole genome shotgun (WGS) entry which is preliminary data.</text>
</comment>
<gene>
    <name evidence="1" type="ORF">PPENT_87.1.T1430102</name>
</gene>
<reference evidence="1" key="1">
    <citation type="submission" date="2021-01" db="EMBL/GenBank/DDBJ databases">
        <authorList>
            <consortium name="Genoscope - CEA"/>
            <person name="William W."/>
        </authorList>
    </citation>
    <scope>NUCLEOTIDE SEQUENCE</scope>
</reference>
<sequence>MINISQVNSQVFIKQRKPQCSSLKMRYKERERAWNDRIIKSEQILHLRTKESLNKKRLPKLQNTTAIIVQKYINMQKNQQESIEIVECEQKIVETKLDQLRQLYKVYQSIQYNIRSILKQKSSCGRGTKSNEQKISPNTALYVCNYSQRELFQISFCFVKTELNSN</sequence>
<dbReference type="EMBL" id="CAJJDO010000143">
    <property type="protein sequence ID" value="CAD8206244.1"/>
    <property type="molecule type" value="Genomic_DNA"/>
</dbReference>
<dbReference type="AlphaFoldDB" id="A0A8S1Y3D4"/>
<evidence type="ECO:0000313" key="1">
    <source>
        <dbReference type="EMBL" id="CAD8206244.1"/>
    </source>
</evidence>
<protein>
    <submittedName>
        <fullName evidence="1">Uncharacterized protein</fullName>
    </submittedName>
</protein>